<accession>A0A1Y1ZVZ9</accession>
<evidence type="ECO:0000313" key="1">
    <source>
        <dbReference type="EMBL" id="ORY14411.1"/>
    </source>
</evidence>
<sequence length="181" mass="19738">MAITIYEISIPPMLRGLKNLSAILKKGEGHAAANNIPASDYTSASLHPDMKPLPDQIHRVSDIAKATVSRITGLEGPSFPDVEQTFPELQDRISKTIAYLESVPESAFDGQEGRVVDIKVGPADKRVEVKFSALEYWTALGQPNFWFHVTTAYGILRMKGVDVGKLDYLNGAGLIKAENGL</sequence>
<organism evidence="1 2">
    <name type="scientific">Clohesyomyces aquaticus</name>
    <dbReference type="NCBI Taxonomy" id="1231657"/>
    <lineage>
        <taxon>Eukaryota</taxon>
        <taxon>Fungi</taxon>
        <taxon>Dikarya</taxon>
        <taxon>Ascomycota</taxon>
        <taxon>Pezizomycotina</taxon>
        <taxon>Dothideomycetes</taxon>
        <taxon>Pleosporomycetidae</taxon>
        <taxon>Pleosporales</taxon>
        <taxon>Lindgomycetaceae</taxon>
        <taxon>Clohesyomyces</taxon>
    </lineage>
</organism>
<proteinExistence type="predicted"/>
<comment type="caution">
    <text evidence="1">The sequence shown here is derived from an EMBL/GenBank/DDBJ whole genome shotgun (WGS) entry which is preliminary data.</text>
</comment>
<keyword evidence="2" id="KW-1185">Reference proteome</keyword>
<dbReference type="Gene3D" id="1.20.120.450">
    <property type="entry name" value="dinb family like domain"/>
    <property type="match status" value="1"/>
</dbReference>
<dbReference type="InterPro" id="IPR018531">
    <property type="entry name" value="DUF1993"/>
</dbReference>
<dbReference type="SUPFAM" id="SSF109854">
    <property type="entry name" value="DinB/YfiT-like putative metalloenzymes"/>
    <property type="match status" value="1"/>
</dbReference>
<gene>
    <name evidence="1" type="ORF">BCR34DRAFT_479576</name>
</gene>
<dbReference type="EMBL" id="MCFA01000033">
    <property type="protein sequence ID" value="ORY14411.1"/>
    <property type="molecule type" value="Genomic_DNA"/>
</dbReference>
<dbReference type="AlphaFoldDB" id="A0A1Y1ZVZ9"/>
<dbReference type="OrthoDB" id="3724345at2759"/>
<protein>
    <recommendedName>
        <fullName evidence="3">DUF1993 domain-containing protein</fullName>
    </recommendedName>
</protein>
<dbReference type="PANTHER" id="PTHR36922">
    <property type="entry name" value="BLL2446 PROTEIN"/>
    <property type="match status" value="1"/>
</dbReference>
<name>A0A1Y1ZVZ9_9PLEO</name>
<reference evidence="1 2" key="1">
    <citation type="submission" date="2016-07" db="EMBL/GenBank/DDBJ databases">
        <title>Pervasive Adenine N6-methylation of Active Genes in Fungi.</title>
        <authorList>
            <consortium name="DOE Joint Genome Institute"/>
            <person name="Mondo S.J."/>
            <person name="Dannebaum R.O."/>
            <person name="Kuo R.C."/>
            <person name="Labutti K."/>
            <person name="Haridas S."/>
            <person name="Kuo A."/>
            <person name="Salamov A."/>
            <person name="Ahrendt S.R."/>
            <person name="Lipzen A."/>
            <person name="Sullivan W."/>
            <person name="Andreopoulos W.B."/>
            <person name="Clum A."/>
            <person name="Lindquist E."/>
            <person name="Daum C."/>
            <person name="Ramamoorthy G.K."/>
            <person name="Gryganskyi A."/>
            <person name="Culley D."/>
            <person name="Magnuson J.K."/>
            <person name="James T.Y."/>
            <person name="O'Malley M.A."/>
            <person name="Stajich J.E."/>
            <person name="Spatafora J.W."/>
            <person name="Visel A."/>
            <person name="Grigoriev I.V."/>
        </authorList>
    </citation>
    <scope>NUCLEOTIDE SEQUENCE [LARGE SCALE GENOMIC DNA]</scope>
    <source>
        <strain evidence="1 2">CBS 115471</strain>
    </source>
</reference>
<evidence type="ECO:0000313" key="2">
    <source>
        <dbReference type="Proteomes" id="UP000193144"/>
    </source>
</evidence>
<dbReference type="PANTHER" id="PTHR36922:SF1">
    <property type="entry name" value="DUF1993 DOMAIN-CONTAINING PROTEIN"/>
    <property type="match status" value="1"/>
</dbReference>
<dbReference type="Proteomes" id="UP000193144">
    <property type="component" value="Unassembled WGS sequence"/>
</dbReference>
<dbReference type="STRING" id="1231657.A0A1Y1ZVZ9"/>
<evidence type="ECO:0008006" key="3">
    <source>
        <dbReference type="Google" id="ProtNLM"/>
    </source>
</evidence>
<dbReference type="InterPro" id="IPR034660">
    <property type="entry name" value="DinB/YfiT-like"/>
</dbReference>
<dbReference type="Pfam" id="PF09351">
    <property type="entry name" value="DUF1993"/>
    <property type="match status" value="1"/>
</dbReference>